<proteinExistence type="predicted"/>
<dbReference type="EMBL" id="JBFOLJ010000008">
    <property type="protein sequence ID" value="KAL2515177.1"/>
    <property type="molecule type" value="Genomic_DNA"/>
</dbReference>
<name>A0ABD1TR45_9LAMI</name>
<sequence length="128" mass="13406">MARTKTIITHHPEVRRSCRAVATAIATTAPPTTTPPSTPVFSPSPSTTLRLLLPPVPLVFGTTPSSSVPQSTATASEGPFTTAIPTRVTGQGEYDEDMGSNHGTGSQSSSELEDSSGESQQTEHLEEE</sequence>
<feature type="region of interest" description="Disordered" evidence="1">
    <location>
        <begin position="62"/>
        <end position="128"/>
    </location>
</feature>
<keyword evidence="3" id="KW-1185">Reference proteome</keyword>
<dbReference type="Proteomes" id="UP001604277">
    <property type="component" value="Unassembled WGS sequence"/>
</dbReference>
<dbReference type="AlphaFoldDB" id="A0ABD1TR45"/>
<evidence type="ECO:0000313" key="2">
    <source>
        <dbReference type="EMBL" id="KAL2515177.1"/>
    </source>
</evidence>
<accession>A0ABD1TR45</accession>
<reference evidence="3" key="1">
    <citation type="submission" date="2024-07" db="EMBL/GenBank/DDBJ databases">
        <title>Two chromosome-level genome assemblies of Korean endemic species Abeliophyllum distichum and Forsythia ovata (Oleaceae).</title>
        <authorList>
            <person name="Jang H."/>
        </authorList>
    </citation>
    <scope>NUCLEOTIDE SEQUENCE [LARGE SCALE GENOMIC DNA]</scope>
</reference>
<comment type="caution">
    <text evidence="2">The sequence shown here is derived from an EMBL/GenBank/DDBJ whole genome shotgun (WGS) entry which is preliminary data.</text>
</comment>
<protein>
    <submittedName>
        <fullName evidence="2">Uncharacterized protein</fullName>
    </submittedName>
</protein>
<evidence type="ECO:0000256" key="1">
    <source>
        <dbReference type="SAM" id="MobiDB-lite"/>
    </source>
</evidence>
<feature type="region of interest" description="Disordered" evidence="1">
    <location>
        <begin position="27"/>
        <end position="46"/>
    </location>
</feature>
<feature type="compositionally biased region" description="Polar residues" evidence="1">
    <location>
        <begin position="62"/>
        <end position="75"/>
    </location>
</feature>
<gene>
    <name evidence="2" type="ORF">Fot_29148</name>
</gene>
<organism evidence="2 3">
    <name type="scientific">Forsythia ovata</name>
    <dbReference type="NCBI Taxonomy" id="205694"/>
    <lineage>
        <taxon>Eukaryota</taxon>
        <taxon>Viridiplantae</taxon>
        <taxon>Streptophyta</taxon>
        <taxon>Embryophyta</taxon>
        <taxon>Tracheophyta</taxon>
        <taxon>Spermatophyta</taxon>
        <taxon>Magnoliopsida</taxon>
        <taxon>eudicotyledons</taxon>
        <taxon>Gunneridae</taxon>
        <taxon>Pentapetalae</taxon>
        <taxon>asterids</taxon>
        <taxon>lamiids</taxon>
        <taxon>Lamiales</taxon>
        <taxon>Oleaceae</taxon>
        <taxon>Forsythieae</taxon>
        <taxon>Forsythia</taxon>
    </lineage>
</organism>
<evidence type="ECO:0000313" key="3">
    <source>
        <dbReference type="Proteomes" id="UP001604277"/>
    </source>
</evidence>